<feature type="domain" description="WxL Interacting Protein peptidoglycan binding" evidence="2">
    <location>
        <begin position="35"/>
        <end position="152"/>
    </location>
</feature>
<dbReference type="InterPro" id="IPR010317">
    <property type="entry name" value="WxLIP_PGBD"/>
</dbReference>
<accession>A0ABW1RXK8</accession>
<proteinExistence type="predicted"/>
<keyword evidence="1" id="KW-1133">Transmembrane helix</keyword>
<dbReference type="RefSeq" id="WP_137629332.1">
    <property type="nucleotide sequence ID" value="NZ_BJDJ01000020.1"/>
</dbReference>
<keyword evidence="1" id="KW-0472">Membrane</keyword>
<evidence type="ECO:0000259" key="3">
    <source>
        <dbReference type="Pfam" id="PF11797"/>
    </source>
</evidence>
<comment type="caution">
    <text evidence="4">The sequence shown here is derived from an EMBL/GenBank/DDBJ whole genome shotgun (WGS) entry which is preliminary data.</text>
</comment>
<dbReference type="Pfam" id="PF11797">
    <property type="entry name" value="WxLIP_HBD"/>
    <property type="match status" value="1"/>
</dbReference>
<gene>
    <name evidence="4" type="ORF">ACFP5Y_02640</name>
</gene>
<dbReference type="InterPro" id="IPR021759">
    <property type="entry name" value="WxLIP_HBD"/>
</dbReference>
<dbReference type="Pfam" id="PF06030">
    <property type="entry name" value="WxLIP_PGBD"/>
    <property type="match status" value="1"/>
</dbReference>
<evidence type="ECO:0000259" key="2">
    <source>
        <dbReference type="Pfam" id="PF06030"/>
    </source>
</evidence>
<evidence type="ECO:0000256" key="1">
    <source>
        <dbReference type="SAM" id="Phobius"/>
    </source>
</evidence>
<evidence type="ECO:0000313" key="5">
    <source>
        <dbReference type="Proteomes" id="UP001596282"/>
    </source>
</evidence>
<dbReference type="Proteomes" id="UP001596282">
    <property type="component" value="Unassembled WGS sequence"/>
</dbReference>
<keyword evidence="1" id="KW-0812">Transmembrane</keyword>
<organism evidence="4 5">
    <name type="scientific">Lactiplantibacillus daowaiensis</name>
    <dbReference type="NCBI Taxonomy" id="2559918"/>
    <lineage>
        <taxon>Bacteria</taxon>
        <taxon>Bacillati</taxon>
        <taxon>Bacillota</taxon>
        <taxon>Bacilli</taxon>
        <taxon>Lactobacillales</taxon>
        <taxon>Lactobacillaceae</taxon>
        <taxon>Lactiplantibacillus</taxon>
    </lineage>
</organism>
<feature type="transmembrane region" description="Helical" evidence="1">
    <location>
        <begin position="314"/>
        <end position="335"/>
    </location>
</feature>
<dbReference type="EMBL" id="JBHSSC010000006">
    <property type="protein sequence ID" value="MFC6180121.1"/>
    <property type="molecule type" value="Genomic_DNA"/>
</dbReference>
<evidence type="ECO:0000313" key="4">
    <source>
        <dbReference type="EMBL" id="MFC6180121.1"/>
    </source>
</evidence>
<sequence length="343" mass="37728">MHIKRWLAFSLIGLLFGLLIGRPPLLQAATKPTNFVATPFLPKNQLSKKAGYFDLKVTPGQTQVLKLAVTNPGDTARTLEVIPVNATTSDAGSVVYIPSTRRDPSAQTTFTALTSGAMTIKLAPHQGKTVTFRTKIPAGGFRGQVLGGLFVTDPKATVPKPKSKKQNFRLQNRYAEVTAVSLTCQPKKAIPITLKLAAVKVGLQNNTPMVFAKIRNLAPVLFGQLQIQAQVRQKSTGRVITTQHLKQGSMAPNSWFNYGVKLGSKDLAAGTYSLDLHLTSGTRHWHFKQNFVLSAKRTREHNTTVKAVKQPVNWWLWLILALTLLSLLLVGTYWLGKQRSKKS</sequence>
<keyword evidence="5" id="KW-1185">Reference proteome</keyword>
<reference evidence="5" key="1">
    <citation type="journal article" date="2019" name="Int. J. Syst. Evol. Microbiol.">
        <title>The Global Catalogue of Microorganisms (GCM) 10K type strain sequencing project: providing services to taxonomists for standard genome sequencing and annotation.</title>
        <authorList>
            <consortium name="The Broad Institute Genomics Platform"/>
            <consortium name="The Broad Institute Genome Sequencing Center for Infectious Disease"/>
            <person name="Wu L."/>
            <person name="Ma J."/>
        </authorList>
    </citation>
    <scope>NUCLEOTIDE SEQUENCE [LARGE SCALE GENOMIC DNA]</scope>
    <source>
        <strain evidence="5">CCM 8933</strain>
    </source>
</reference>
<feature type="domain" description="WxL Interacting Protein host binding" evidence="3">
    <location>
        <begin position="166"/>
        <end position="302"/>
    </location>
</feature>
<name>A0ABW1RXK8_9LACO</name>
<protein>
    <submittedName>
        <fullName evidence="4">DUF916 and DUF3324 domain-containing protein</fullName>
    </submittedName>
</protein>